<gene>
    <name evidence="2" type="ORF">Pa4123_58480</name>
</gene>
<evidence type="ECO:0000313" key="2">
    <source>
        <dbReference type="EMBL" id="GLI00572.1"/>
    </source>
</evidence>
<reference evidence="2" key="1">
    <citation type="submission" date="2022-12" db="EMBL/GenBank/DDBJ databases">
        <title>New Phytohabitans aurantiacus sp. RD004123 nov., an actinomycete isolated from soil.</title>
        <authorList>
            <person name="Triningsih D.W."/>
            <person name="Harunari E."/>
            <person name="Igarashi Y."/>
        </authorList>
    </citation>
    <scope>NUCLEOTIDE SEQUENCE</scope>
    <source>
        <strain evidence="2">RD004123</strain>
    </source>
</reference>
<dbReference type="EMBL" id="BSDI01000033">
    <property type="protein sequence ID" value="GLI00572.1"/>
    <property type="molecule type" value="Genomic_DNA"/>
</dbReference>
<dbReference type="RefSeq" id="WP_281900989.1">
    <property type="nucleotide sequence ID" value="NZ_BSDI01000033.1"/>
</dbReference>
<dbReference type="InterPro" id="IPR024079">
    <property type="entry name" value="MetalloPept_cat_dom_sf"/>
</dbReference>
<organism evidence="2 3">
    <name type="scientific">Phytohabitans aurantiacus</name>
    <dbReference type="NCBI Taxonomy" id="3016789"/>
    <lineage>
        <taxon>Bacteria</taxon>
        <taxon>Bacillati</taxon>
        <taxon>Actinomycetota</taxon>
        <taxon>Actinomycetes</taxon>
        <taxon>Micromonosporales</taxon>
        <taxon>Micromonosporaceae</taxon>
    </lineage>
</organism>
<keyword evidence="3" id="KW-1185">Reference proteome</keyword>
<evidence type="ECO:0000256" key="1">
    <source>
        <dbReference type="SAM" id="SignalP"/>
    </source>
</evidence>
<protein>
    <recommendedName>
        <fullName evidence="4">Peptidase metallopeptidase domain-containing protein</fullName>
    </recommendedName>
</protein>
<evidence type="ECO:0008006" key="4">
    <source>
        <dbReference type="Google" id="ProtNLM"/>
    </source>
</evidence>
<name>A0ABQ5R184_9ACTN</name>
<feature type="signal peptide" evidence="1">
    <location>
        <begin position="1"/>
        <end position="32"/>
    </location>
</feature>
<evidence type="ECO:0000313" key="3">
    <source>
        <dbReference type="Proteomes" id="UP001144280"/>
    </source>
</evidence>
<dbReference type="SUPFAM" id="SSF55486">
    <property type="entry name" value="Metalloproteases ('zincins'), catalytic domain"/>
    <property type="match status" value="1"/>
</dbReference>
<dbReference type="Proteomes" id="UP001144280">
    <property type="component" value="Unassembled WGS sequence"/>
</dbReference>
<keyword evidence="1" id="KW-0732">Signal</keyword>
<sequence length="191" mass="21174">MVKQPLRLLRHVVAVGVVTLGAVLVAPSAAHATPFPESHLADSAGHAYCYMDSFDDYPVHRSRVSWGMDRLDDQTDMHDILESCARGTDIWFSRANLPAGTRGWTICQTWVGSNTCDSANIGIDFDEINEGSWDIEDQQKTVLHEIGHSIGLGHHSPSAHDCAMYEGEIPGNDPRWRSFHSHDVAHINAQY</sequence>
<feature type="chain" id="PRO_5046653177" description="Peptidase metallopeptidase domain-containing protein" evidence="1">
    <location>
        <begin position="33"/>
        <end position="191"/>
    </location>
</feature>
<proteinExistence type="predicted"/>
<dbReference type="Gene3D" id="3.40.390.10">
    <property type="entry name" value="Collagenase (Catalytic Domain)"/>
    <property type="match status" value="1"/>
</dbReference>
<comment type="caution">
    <text evidence="2">The sequence shown here is derived from an EMBL/GenBank/DDBJ whole genome shotgun (WGS) entry which is preliminary data.</text>
</comment>
<accession>A0ABQ5R184</accession>